<feature type="transmembrane region" description="Helical" evidence="5">
    <location>
        <begin position="206"/>
        <end position="225"/>
    </location>
</feature>
<keyword evidence="7" id="KW-1185">Reference proteome</keyword>
<dbReference type="InterPro" id="IPR036259">
    <property type="entry name" value="MFS_trans_sf"/>
</dbReference>
<evidence type="ECO:0000256" key="1">
    <source>
        <dbReference type="ARBA" id="ARBA00004141"/>
    </source>
</evidence>
<feature type="transmembrane region" description="Helical" evidence="5">
    <location>
        <begin position="144"/>
        <end position="163"/>
    </location>
</feature>
<evidence type="ECO:0000313" key="7">
    <source>
        <dbReference type="Proteomes" id="UP000472270"/>
    </source>
</evidence>
<comment type="subcellular location">
    <subcellularLocation>
        <location evidence="1">Membrane</location>
        <topology evidence="1">Multi-pass membrane protein</topology>
    </subcellularLocation>
</comment>
<keyword evidence="2 5" id="KW-0812">Transmembrane</keyword>
<dbReference type="Pfam" id="PF07690">
    <property type="entry name" value="MFS_1"/>
    <property type="match status" value="1"/>
</dbReference>
<dbReference type="Gene3D" id="1.20.1250.20">
    <property type="entry name" value="MFS general substrate transporter like domains"/>
    <property type="match status" value="1"/>
</dbReference>
<feature type="transmembrane region" description="Helical" evidence="5">
    <location>
        <begin position="377"/>
        <end position="394"/>
    </location>
</feature>
<protein>
    <submittedName>
        <fullName evidence="6">Solute carrier family 22 member 6-like</fullName>
    </submittedName>
</protein>
<proteinExistence type="predicted"/>
<feature type="transmembrane region" description="Helical" evidence="5">
    <location>
        <begin position="175"/>
        <end position="194"/>
    </location>
</feature>
<evidence type="ECO:0000256" key="3">
    <source>
        <dbReference type="ARBA" id="ARBA00022989"/>
    </source>
</evidence>
<dbReference type="GO" id="GO:0016020">
    <property type="term" value="C:membrane"/>
    <property type="evidence" value="ECO:0007669"/>
    <property type="project" value="UniProtKB-SubCell"/>
</dbReference>
<feature type="transmembrane region" description="Helical" evidence="5">
    <location>
        <begin position="345"/>
        <end position="365"/>
    </location>
</feature>
<dbReference type="Ensembl" id="ENSSRHT00000090869.1">
    <property type="protein sequence ID" value="ENSSRHP00000088477.1"/>
    <property type="gene ID" value="ENSSRHG00000043763.1"/>
</dbReference>
<evidence type="ECO:0000256" key="4">
    <source>
        <dbReference type="ARBA" id="ARBA00023136"/>
    </source>
</evidence>
<keyword evidence="3 5" id="KW-1133">Transmembrane helix</keyword>
<sequence length="530" mass="59017">MNTDGAFRRFVRPLQRHVYFILTLPIFFTAFTFFVDVFTLHITPCSENIASKSLNQTVDTTGNTFNISTSWTGNHSELTHVSNKYCTTYSLFKAQHVFSALHTVSVLQQSLECHEANRFAHGQATYMTGLLIGSVFGGAVSDKLVFLPLFSVHAVATVVVAFLPYVPVYLTARGISGAACCAIHICTYSLGVEWSLPKYRIWPPTLFSFIFSLGMMGLPAIAFLASGWMQFHLALGIPQILFLPLYFFLPESPRWLLLNKRMKTLEGYQNRSPEDKHYLSLVRLDNEIQKPLSEKTSTKTESNFTNFTSPTILLRLFIMSYIGFASALTYYGICFSVGSFGVNIYLAQFFSGLSEAPSLLLPFLVKRCGRRPFSMGSLFLSGISCMLSLLVSKFCDMPALVMTLALMGKLCMQYTYCVSVLYGIELFPTVIRQKCLGLVSLCYRVACIINAVATPDGRIPLPAMICYSSGPIIGAALCLLLPETSGIPLPDTVQDCEKQPRLKLNKYEHVWNILNSREVNGTICQTCVVN</sequence>
<feature type="transmembrane region" description="Helical" evidence="5">
    <location>
        <begin position="231"/>
        <end position="249"/>
    </location>
</feature>
<organism evidence="6 7">
    <name type="scientific">Sinocyclocheilus rhinocerous</name>
    <dbReference type="NCBI Taxonomy" id="307959"/>
    <lineage>
        <taxon>Eukaryota</taxon>
        <taxon>Metazoa</taxon>
        <taxon>Chordata</taxon>
        <taxon>Craniata</taxon>
        <taxon>Vertebrata</taxon>
        <taxon>Euteleostomi</taxon>
        <taxon>Actinopterygii</taxon>
        <taxon>Neopterygii</taxon>
        <taxon>Teleostei</taxon>
        <taxon>Ostariophysi</taxon>
        <taxon>Cypriniformes</taxon>
        <taxon>Cyprinidae</taxon>
        <taxon>Cyprininae</taxon>
        <taxon>Sinocyclocheilus</taxon>
    </lineage>
</organism>
<evidence type="ECO:0000256" key="5">
    <source>
        <dbReference type="SAM" id="Phobius"/>
    </source>
</evidence>
<keyword evidence="4 5" id="KW-0472">Membrane</keyword>
<evidence type="ECO:0000313" key="6">
    <source>
        <dbReference type="Ensembl" id="ENSSRHP00000088477.1"/>
    </source>
</evidence>
<dbReference type="SUPFAM" id="SSF103473">
    <property type="entry name" value="MFS general substrate transporter"/>
    <property type="match status" value="1"/>
</dbReference>
<name>A0A673ME45_9TELE</name>
<accession>A0A673ME45</accession>
<feature type="transmembrane region" description="Helical" evidence="5">
    <location>
        <begin position="312"/>
        <end position="333"/>
    </location>
</feature>
<dbReference type="GO" id="GO:0022857">
    <property type="term" value="F:transmembrane transporter activity"/>
    <property type="evidence" value="ECO:0007669"/>
    <property type="project" value="InterPro"/>
</dbReference>
<feature type="transmembrane region" description="Helical" evidence="5">
    <location>
        <begin position="20"/>
        <end position="42"/>
    </location>
</feature>
<reference evidence="6" key="1">
    <citation type="submission" date="2025-08" db="UniProtKB">
        <authorList>
            <consortium name="Ensembl"/>
        </authorList>
    </citation>
    <scope>IDENTIFICATION</scope>
</reference>
<reference evidence="6" key="2">
    <citation type="submission" date="2025-09" db="UniProtKB">
        <authorList>
            <consortium name="Ensembl"/>
        </authorList>
    </citation>
    <scope>IDENTIFICATION</scope>
</reference>
<dbReference type="InterPro" id="IPR011701">
    <property type="entry name" value="MFS"/>
</dbReference>
<evidence type="ECO:0000256" key="2">
    <source>
        <dbReference type="ARBA" id="ARBA00022692"/>
    </source>
</evidence>
<dbReference type="PANTHER" id="PTHR24064">
    <property type="entry name" value="SOLUTE CARRIER FAMILY 22 MEMBER"/>
    <property type="match status" value="1"/>
</dbReference>
<gene>
    <name evidence="6" type="primary">si:dkey-190l8.2</name>
</gene>
<dbReference type="Proteomes" id="UP000472270">
    <property type="component" value="Unassembled WGS sequence"/>
</dbReference>
<dbReference type="AlphaFoldDB" id="A0A673ME45"/>
<feature type="transmembrane region" description="Helical" evidence="5">
    <location>
        <begin position="400"/>
        <end position="423"/>
    </location>
</feature>